<reference evidence="1 2" key="1">
    <citation type="submission" date="2019-04" db="EMBL/GenBank/DDBJ databases">
        <title>Friends and foes A comparative genomics study of 23 Aspergillus species from section Flavi.</title>
        <authorList>
            <consortium name="DOE Joint Genome Institute"/>
            <person name="Kjaerbolling I."/>
            <person name="Vesth T."/>
            <person name="Frisvad J.C."/>
            <person name="Nybo J.L."/>
            <person name="Theobald S."/>
            <person name="Kildgaard S."/>
            <person name="Isbrandt T."/>
            <person name="Kuo A."/>
            <person name="Sato A."/>
            <person name="Lyhne E.K."/>
            <person name="Kogle M.E."/>
            <person name="Wiebenga A."/>
            <person name="Kun R.S."/>
            <person name="Lubbers R.J."/>
            <person name="Makela M.R."/>
            <person name="Barry K."/>
            <person name="Chovatia M."/>
            <person name="Clum A."/>
            <person name="Daum C."/>
            <person name="Haridas S."/>
            <person name="He G."/>
            <person name="LaButti K."/>
            <person name="Lipzen A."/>
            <person name="Mondo S."/>
            <person name="Riley R."/>
            <person name="Salamov A."/>
            <person name="Simmons B.A."/>
            <person name="Magnuson J.K."/>
            <person name="Henrissat B."/>
            <person name="Mortensen U.H."/>
            <person name="Larsen T.O."/>
            <person name="Devries R.P."/>
            <person name="Grigoriev I.V."/>
            <person name="Machida M."/>
            <person name="Baker S.E."/>
            <person name="Andersen M.R."/>
        </authorList>
    </citation>
    <scope>NUCLEOTIDE SEQUENCE [LARGE SCALE GENOMIC DNA]</scope>
    <source>
        <strain evidence="1 2">CBS 117626</strain>
    </source>
</reference>
<proteinExistence type="predicted"/>
<evidence type="ECO:0008006" key="3">
    <source>
        <dbReference type="Google" id="ProtNLM"/>
    </source>
</evidence>
<accession>A0A5N6V333</accession>
<protein>
    <recommendedName>
        <fullName evidence="3">ATP-grasp domain-containing protein</fullName>
    </recommendedName>
</protein>
<evidence type="ECO:0000313" key="2">
    <source>
        <dbReference type="Proteomes" id="UP000326950"/>
    </source>
</evidence>
<evidence type="ECO:0000313" key="1">
    <source>
        <dbReference type="EMBL" id="KAE8165264.1"/>
    </source>
</evidence>
<sequence length="167" mass="19075">MEDSPVPLIPQRAKYKQVGDAARILTLELKFDAESGYELLKEEENPALWKHLQETAVEAFRSKKMYTNFMGCDIDMRIGQDGRAYGIEVDPLPVFFYPTGSQLEDTDVTYGFRAVVNTLITNYFLKHPSDREPRFIDLASIFDQLLTLSNSTRFQRLTSWGCGMTSS</sequence>
<dbReference type="OrthoDB" id="66144at2759"/>
<name>A0A5N6V333_ASPTM</name>
<keyword evidence="2" id="KW-1185">Reference proteome</keyword>
<dbReference type="EMBL" id="ML738601">
    <property type="protein sequence ID" value="KAE8165264.1"/>
    <property type="molecule type" value="Genomic_DNA"/>
</dbReference>
<organism evidence="1 2">
    <name type="scientific">Aspergillus tamarii</name>
    <dbReference type="NCBI Taxonomy" id="41984"/>
    <lineage>
        <taxon>Eukaryota</taxon>
        <taxon>Fungi</taxon>
        <taxon>Dikarya</taxon>
        <taxon>Ascomycota</taxon>
        <taxon>Pezizomycotina</taxon>
        <taxon>Eurotiomycetes</taxon>
        <taxon>Eurotiomycetidae</taxon>
        <taxon>Eurotiales</taxon>
        <taxon>Aspergillaceae</taxon>
        <taxon>Aspergillus</taxon>
        <taxon>Aspergillus subgen. Circumdati</taxon>
    </lineage>
</organism>
<dbReference type="Proteomes" id="UP000326950">
    <property type="component" value="Unassembled WGS sequence"/>
</dbReference>
<dbReference type="AlphaFoldDB" id="A0A5N6V333"/>
<dbReference type="Gene3D" id="3.30.470.20">
    <property type="entry name" value="ATP-grasp fold, B domain"/>
    <property type="match status" value="1"/>
</dbReference>
<gene>
    <name evidence="1" type="ORF">BDV40DRAFT_297587</name>
</gene>